<keyword evidence="3" id="KW-1185">Reference proteome</keyword>
<accession>A0ABV5U3V1</accession>
<evidence type="ECO:0000313" key="2">
    <source>
        <dbReference type="EMBL" id="MFB9686067.1"/>
    </source>
</evidence>
<comment type="caution">
    <text evidence="2">The sequence shown here is derived from an EMBL/GenBank/DDBJ whole genome shotgun (WGS) entry which is preliminary data.</text>
</comment>
<name>A0ABV5U3V1_9PSEU</name>
<sequence>MTTTASGTDLADNGDNDDVDNQSAEPREALNDLHANILRLQHDIDGHLHRRATRFGGEIRTEAS</sequence>
<organism evidence="2 3">
    <name type="scientific">Amycolatopsis plumensis</name>
    <dbReference type="NCBI Taxonomy" id="236508"/>
    <lineage>
        <taxon>Bacteria</taxon>
        <taxon>Bacillati</taxon>
        <taxon>Actinomycetota</taxon>
        <taxon>Actinomycetes</taxon>
        <taxon>Pseudonocardiales</taxon>
        <taxon>Pseudonocardiaceae</taxon>
        <taxon>Amycolatopsis</taxon>
    </lineage>
</organism>
<dbReference type="Proteomes" id="UP001589535">
    <property type="component" value="Unassembled WGS sequence"/>
</dbReference>
<dbReference type="RefSeq" id="WP_378194647.1">
    <property type="nucleotide sequence ID" value="NZ_JBHMBK010000012.1"/>
</dbReference>
<evidence type="ECO:0000313" key="3">
    <source>
        <dbReference type="Proteomes" id="UP001589535"/>
    </source>
</evidence>
<reference evidence="2 3" key="1">
    <citation type="submission" date="2024-09" db="EMBL/GenBank/DDBJ databases">
        <authorList>
            <person name="Sun Q."/>
            <person name="Mori K."/>
        </authorList>
    </citation>
    <scope>NUCLEOTIDE SEQUENCE [LARGE SCALE GENOMIC DNA]</scope>
    <source>
        <strain evidence="2 3">JCM 13852</strain>
    </source>
</reference>
<feature type="region of interest" description="Disordered" evidence="1">
    <location>
        <begin position="1"/>
        <end position="30"/>
    </location>
</feature>
<evidence type="ECO:0000256" key="1">
    <source>
        <dbReference type="SAM" id="MobiDB-lite"/>
    </source>
</evidence>
<dbReference type="EMBL" id="JBHMBK010000012">
    <property type="protein sequence ID" value="MFB9686067.1"/>
    <property type="molecule type" value="Genomic_DNA"/>
</dbReference>
<gene>
    <name evidence="2" type="ORF">ACFFTO_17870</name>
</gene>
<protein>
    <submittedName>
        <fullName evidence="2">Uncharacterized protein</fullName>
    </submittedName>
</protein>
<proteinExistence type="predicted"/>